<keyword evidence="1" id="KW-1133">Transmembrane helix</keyword>
<comment type="caution">
    <text evidence="2">The sequence shown here is derived from an EMBL/GenBank/DDBJ whole genome shotgun (WGS) entry which is preliminary data.</text>
</comment>
<feature type="transmembrane region" description="Helical" evidence="1">
    <location>
        <begin position="157"/>
        <end position="185"/>
    </location>
</feature>
<name>A0A940DGZ5_9FIRM</name>
<dbReference type="InterPro" id="IPR024529">
    <property type="entry name" value="ECF_trnsprt_substrate-spec"/>
</dbReference>
<dbReference type="Pfam" id="PF12822">
    <property type="entry name" value="ECF_trnsprt"/>
    <property type="match status" value="1"/>
</dbReference>
<reference evidence="2" key="1">
    <citation type="submission" date="2020-10" db="EMBL/GenBank/DDBJ databases">
        <authorList>
            <person name="Gilroy R."/>
        </authorList>
    </citation>
    <scope>NUCLEOTIDE SEQUENCE</scope>
    <source>
        <strain evidence="2">517</strain>
    </source>
</reference>
<sequence>MKSKNLAFIGIFAALVIVLQAIAEITRLLGLPMSLALGLIPVLVAAQLKGPKVGAAVGLVFGLTSMTLALIAAASMPIARVTVNPLVSVVPRILVGVVCGGVYKLSARNAVSKPRRIFNSVAATLSGIITNTALYLGMFLAFAYGRTFEETTIDFKWVLASVVALNTVVEVVAFTLIVPAVVISVENWRKGNGKQI</sequence>
<organism evidence="2 3">
    <name type="scientific">Candidatus Stercoripulliclostridium pullicola</name>
    <dbReference type="NCBI Taxonomy" id="2840953"/>
    <lineage>
        <taxon>Bacteria</taxon>
        <taxon>Bacillati</taxon>
        <taxon>Bacillota</taxon>
        <taxon>Clostridia</taxon>
        <taxon>Eubacteriales</taxon>
        <taxon>Candidatus Stercoripulliclostridium</taxon>
    </lineage>
</organism>
<feature type="transmembrane region" description="Helical" evidence="1">
    <location>
        <begin position="85"/>
        <end position="105"/>
    </location>
</feature>
<evidence type="ECO:0000256" key="1">
    <source>
        <dbReference type="SAM" id="Phobius"/>
    </source>
</evidence>
<dbReference type="GO" id="GO:0022857">
    <property type="term" value="F:transmembrane transporter activity"/>
    <property type="evidence" value="ECO:0007669"/>
    <property type="project" value="InterPro"/>
</dbReference>
<protein>
    <submittedName>
        <fullName evidence="2">ECF transporter S component</fullName>
    </submittedName>
</protein>
<dbReference type="Gene3D" id="1.10.1760.20">
    <property type="match status" value="1"/>
</dbReference>
<feature type="transmembrane region" description="Helical" evidence="1">
    <location>
        <begin position="31"/>
        <end position="48"/>
    </location>
</feature>
<reference evidence="2" key="2">
    <citation type="journal article" date="2021" name="PeerJ">
        <title>Extensive microbial diversity within the chicken gut microbiome revealed by metagenomics and culture.</title>
        <authorList>
            <person name="Gilroy R."/>
            <person name="Ravi A."/>
            <person name="Getino M."/>
            <person name="Pursley I."/>
            <person name="Horton D.L."/>
            <person name="Alikhan N.F."/>
            <person name="Baker D."/>
            <person name="Gharbi K."/>
            <person name="Hall N."/>
            <person name="Watson M."/>
            <person name="Adriaenssens E.M."/>
            <person name="Foster-Nyarko E."/>
            <person name="Jarju S."/>
            <person name="Secka A."/>
            <person name="Antonio M."/>
            <person name="Oren A."/>
            <person name="Chaudhuri R.R."/>
            <person name="La Ragione R."/>
            <person name="Hildebrand F."/>
            <person name="Pallen M.J."/>
        </authorList>
    </citation>
    <scope>NUCLEOTIDE SEQUENCE</scope>
    <source>
        <strain evidence="2">517</strain>
    </source>
</reference>
<dbReference type="AlphaFoldDB" id="A0A940DGZ5"/>
<proteinExistence type="predicted"/>
<keyword evidence="1" id="KW-0812">Transmembrane</keyword>
<gene>
    <name evidence="2" type="ORF">IAB16_02890</name>
</gene>
<feature type="transmembrane region" description="Helical" evidence="1">
    <location>
        <begin position="55"/>
        <end position="79"/>
    </location>
</feature>
<dbReference type="EMBL" id="JADINF010000070">
    <property type="protein sequence ID" value="MBO8423952.1"/>
    <property type="molecule type" value="Genomic_DNA"/>
</dbReference>
<feature type="transmembrane region" description="Helical" evidence="1">
    <location>
        <begin position="117"/>
        <end position="145"/>
    </location>
</feature>
<evidence type="ECO:0000313" key="3">
    <source>
        <dbReference type="Proteomes" id="UP000727857"/>
    </source>
</evidence>
<keyword evidence="1" id="KW-0472">Membrane</keyword>
<accession>A0A940DGZ5</accession>
<dbReference type="Proteomes" id="UP000727857">
    <property type="component" value="Unassembled WGS sequence"/>
</dbReference>
<evidence type="ECO:0000313" key="2">
    <source>
        <dbReference type="EMBL" id="MBO8423952.1"/>
    </source>
</evidence>